<accession>A0A2P6N4A5</accession>
<gene>
    <name evidence="1" type="ORF">PROFUN_00949</name>
</gene>
<dbReference type="EMBL" id="MDYQ01000207">
    <property type="protein sequence ID" value="PRP78776.1"/>
    <property type="molecule type" value="Genomic_DNA"/>
</dbReference>
<evidence type="ECO:0000313" key="1">
    <source>
        <dbReference type="EMBL" id="PRP78776.1"/>
    </source>
</evidence>
<dbReference type="Proteomes" id="UP000241769">
    <property type="component" value="Unassembled WGS sequence"/>
</dbReference>
<protein>
    <submittedName>
        <fullName evidence="1">Uncharacterized protein</fullName>
    </submittedName>
</protein>
<reference evidence="1 2" key="1">
    <citation type="journal article" date="2018" name="Genome Biol. Evol.">
        <title>Multiple Roots of Fruiting Body Formation in Amoebozoa.</title>
        <authorList>
            <person name="Hillmann F."/>
            <person name="Forbes G."/>
            <person name="Novohradska S."/>
            <person name="Ferling I."/>
            <person name="Riege K."/>
            <person name="Groth M."/>
            <person name="Westermann M."/>
            <person name="Marz M."/>
            <person name="Spaller T."/>
            <person name="Winckler T."/>
            <person name="Schaap P."/>
            <person name="Glockner G."/>
        </authorList>
    </citation>
    <scope>NUCLEOTIDE SEQUENCE [LARGE SCALE GENOMIC DNA]</scope>
    <source>
        <strain evidence="1 2">Jena</strain>
    </source>
</reference>
<sequence>MAEETDGNVLYSHSIDGWMHPQLDSESWELPIPSPSLDAIDLCFTAPSSEEDATSHCDDVDAQRESVTPSAFMMEPVTKIKVVRPSEQLPHINQLLSRLFLDTAGGSQPEVDLEEIETIMTMHQGGVTHLSSLTKDLGEYLPMEEDEILLARVSHPAEEKYRLKGAESAGWKNCGTNHTSDKRLRYYTSRKFTNDKKQLNLRLYKIGETTYNVIVSWKNVREELNDRGLHLLLAKLQLL</sequence>
<keyword evidence="2" id="KW-1185">Reference proteome</keyword>
<proteinExistence type="predicted"/>
<organism evidence="1 2">
    <name type="scientific">Planoprotostelium fungivorum</name>
    <dbReference type="NCBI Taxonomy" id="1890364"/>
    <lineage>
        <taxon>Eukaryota</taxon>
        <taxon>Amoebozoa</taxon>
        <taxon>Evosea</taxon>
        <taxon>Variosea</taxon>
        <taxon>Cavosteliida</taxon>
        <taxon>Cavosteliaceae</taxon>
        <taxon>Planoprotostelium</taxon>
    </lineage>
</organism>
<evidence type="ECO:0000313" key="2">
    <source>
        <dbReference type="Proteomes" id="UP000241769"/>
    </source>
</evidence>
<comment type="caution">
    <text evidence="1">The sequence shown here is derived from an EMBL/GenBank/DDBJ whole genome shotgun (WGS) entry which is preliminary data.</text>
</comment>
<dbReference type="InParanoid" id="A0A2P6N4A5"/>
<dbReference type="AlphaFoldDB" id="A0A2P6N4A5"/>
<name>A0A2P6N4A5_9EUKA</name>